<proteinExistence type="predicted"/>
<dbReference type="PANTHER" id="PTHR10342">
    <property type="entry name" value="ARYLSULFATASE"/>
    <property type="match status" value="1"/>
</dbReference>
<evidence type="ECO:0000313" key="6">
    <source>
        <dbReference type="EMBL" id="KAK7247821.1"/>
    </source>
</evidence>
<keyword evidence="2" id="KW-0106">Calcium</keyword>
<comment type="caution">
    <text evidence="6">The sequence shown here is derived from an EMBL/GenBank/DDBJ whole genome shotgun (WGS) entry which is preliminary data.</text>
</comment>
<keyword evidence="6" id="KW-0378">Hydrolase</keyword>
<protein>
    <submittedName>
        <fullName evidence="6">Sulfuric ester hydrolase</fullName>
    </submittedName>
</protein>
<keyword evidence="1" id="KW-0479">Metal-binding</keyword>
<keyword evidence="7" id="KW-1185">Reference proteome</keyword>
<dbReference type="InterPro" id="IPR017850">
    <property type="entry name" value="Alkaline_phosphatase_core_sf"/>
</dbReference>
<dbReference type="PANTHER" id="PTHR10342:SF274">
    <property type="entry name" value="ARYLSULFATASE B"/>
    <property type="match status" value="1"/>
</dbReference>
<evidence type="ECO:0000256" key="4">
    <source>
        <dbReference type="SAM" id="MobiDB-lite"/>
    </source>
</evidence>
<feature type="region of interest" description="Disordered" evidence="4">
    <location>
        <begin position="1"/>
        <end position="43"/>
    </location>
</feature>
<keyword evidence="3" id="KW-0325">Glycoprotein</keyword>
<dbReference type="EMBL" id="JBBJCI010000126">
    <property type="protein sequence ID" value="KAK7247821.1"/>
    <property type="molecule type" value="Genomic_DNA"/>
</dbReference>
<dbReference type="Proteomes" id="UP001363151">
    <property type="component" value="Unassembled WGS sequence"/>
</dbReference>
<reference evidence="6 7" key="1">
    <citation type="submission" date="2024-03" db="EMBL/GenBank/DDBJ databases">
        <title>Aureococcus anophagefferens CCMP1851 and Kratosvirus quantuckense: Draft genome of a second virus-susceptible host strain in the model system.</title>
        <authorList>
            <person name="Chase E."/>
            <person name="Truchon A.R."/>
            <person name="Schepens W."/>
            <person name="Wilhelm S.W."/>
        </authorList>
    </citation>
    <scope>NUCLEOTIDE SEQUENCE [LARGE SCALE GENOMIC DNA]</scope>
    <source>
        <strain evidence="6 7">CCMP1851</strain>
    </source>
</reference>
<evidence type="ECO:0000259" key="5">
    <source>
        <dbReference type="Pfam" id="PF00884"/>
    </source>
</evidence>
<dbReference type="GO" id="GO:0016787">
    <property type="term" value="F:hydrolase activity"/>
    <property type="evidence" value="ECO:0007669"/>
    <property type="project" value="UniProtKB-KW"/>
</dbReference>
<evidence type="ECO:0000256" key="3">
    <source>
        <dbReference type="ARBA" id="ARBA00023180"/>
    </source>
</evidence>
<sequence length="581" mass="62395">MRRAPVAALAADPAPSDGAEPADGASAPSDASAASDGASAASSTPSTHVYVVLIDDAGFNDVGYQSADLGAATPFVDSLAESGVRLRRYYAHTSCTPSRSALLSGMFASSVGMQEKDVLSDSPFGLPLELALFPERVRQLGYATHLVGKWDVGHAVEAYWPTRRGFDTFFGLLTTGYDDYFNHTINGGMGVFTSLSNGTANAAAEYDGAYSTFAFGSAAREVVARHDAAEPLFLELAFNAPHYTVSVPDAYRATPEFETLAASLPDGHSHLRETFAGALRLVDHEVEALVAALKAKRMWDDYVFVFASDNGASCMGDGGSNYPLRGRKSTPFEGGLRVPAFVHSLKHAPDARVSSAVVHVSDWLPTIVHGALRQAADLSQNGGVALDGANRWKAILGEDDAAPHAVIESSYVDEQFAVIRGDYKLVYYLNKYKDEGACCDNVGWWDADGTDVLNASAPASGVFRSLNLFKILDDPRETTNLLDVTRRRLSDEAATALDDLAEIYCSYYARPCANRMAPALYYEAEDADAIMGAWSDNGDVVTFWMDDAATQDAYPLSAYGYRNDSSYRAIEPFSSCGKRSS</sequence>
<dbReference type="InterPro" id="IPR000917">
    <property type="entry name" value="Sulfatase_N"/>
</dbReference>
<dbReference type="Gene3D" id="3.30.1120.10">
    <property type="match status" value="1"/>
</dbReference>
<gene>
    <name evidence="6" type="ORF">SO694_00121061</name>
</gene>
<accession>A0ABR1G3B5</accession>
<dbReference type="SUPFAM" id="SSF53649">
    <property type="entry name" value="Alkaline phosphatase-like"/>
    <property type="match status" value="1"/>
</dbReference>
<dbReference type="Gene3D" id="3.40.720.10">
    <property type="entry name" value="Alkaline Phosphatase, subunit A"/>
    <property type="match status" value="1"/>
</dbReference>
<organism evidence="6 7">
    <name type="scientific">Aureococcus anophagefferens</name>
    <name type="common">Harmful bloom alga</name>
    <dbReference type="NCBI Taxonomy" id="44056"/>
    <lineage>
        <taxon>Eukaryota</taxon>
        <taxon>Sar</taxon>
        <taxon>Stramenopiles</taxon>
        <taxon>Ochrophyta</taxon>
        <taxon>Pelagophyceae</taxon>
        <taxon>Pelagomonadales</taxon>
        <taxon>Pelagomonadaceae</taxon>
        <taxon>Aureococcus</taxon>
    </lineage>
</organism>
<evidence type="ECO:0000256" key="1">
    <source>
        <dbReference type="ARBA" id="ARBA00022723"/>
    </source>
</evidence>
<dbReference type="InterPro" id="IPR047115">
    <property type="entry name" value="ARSB"/>
</dbReference>
<name>A0ABR1G3B5_AURAN</name>
<dbReference type="Pfam" id="PF00884">
    <property type="entry name" value="Sulfatase"/>
    <property type="match status" value="1"/>
</dbReference>
<feature type="domain" description="Sulfatase N-terminal" evidence="5">
    <location>
        <begin position="48"/>
        <end position="368"/>
    </location>
</feature>
<evidence type="ECO:0000256" key="2">
    <source>
        <dbReference type="ARBA" id="ARBA00022837"/>
    </source>
</evidence>
<evidence type="ECO:0000313" key="7">
    <source>
        <dbReference type="Proteomes" id="UP001363151"/>
    </source>
</evidence>
<dbReference type="CDD" id="cd16029">
    <property type="entry name" value="4-S"/>
    <property type="match status" value="1"/>
</dbReference>